<sequence>MPEETAESPATWAAAGSAVVWDRVATEGVSGTDGERRLVVDGRLRLRVLGVVEHALALQRGGAHLGVLVGEQQLQQRVQLRPVALEPLGGVGRHGGQLDGAADDVAHGDPGEGGLVAEGLLYGLQGGGAVVVPDEPGNAGYGAALDHVVGGVEAVEDGLQQRRRPNLPDGGVLALLEQQGQHAQGSQNNGERGLELQNVLQKVEQLLAAGSHTHPPGEAP</sequence>
<name>A0AAV4M273_BABCB</name>
<reference evidence="1 2" key="1">
    <citation type="submission" date="2021-06" db="EMBL/GenBank/DDBJ databases">
        <title>Genome sequence of Babesia caballi.</title>
        <authorList>
            <person name="Yamagishi J."/>
            <person name="Kidaka T."/>
            <person name="Ochi A."/>
        </authorList>
    </citation>
    <scope>NUCLEOTIDE SEQUENCE [LARGE SCALE GENOMIC DNA]</scope>
    <source>
        <strain evidence="1">USDA-D6B2</strain>
    </source>
</reference>
<organism evidence="1 2">
    <name type="scientific">Babesia caballi</name>
    <dbReference type="NCBI Taxonomy" id="5871"/>
    <lineage>
        <taxon>Eukaryota</taxon>
        <taxon>Sar</taxon>
        <taxon>Alveolata</taxon>
        <taxon>Apicomplexa</taxon>
        <taxon>Aconoidasida</taxon>
        <taxon>Piroplasmida</taxon>
        <taxon>Babesiidae</taxon>
        <taxon>Babesia</taxon>
    </lineage>
</organism>
<keyword evidence="2" id="KW-1185">Reference proteome</keyword>
<evidence type="ECO:0000313" key="1">
    <source>
        <dbReference type="EMBL" id="GIX65975.1"/>
    </source>
</evidence>
<dbReference type="EMBL" id="BPLF01000006">
    <property type="protein sequence ID" value="GIX65975.1"/>
    <property type="molecule type" value="Genomic_DNA"/>
</dbReference>
<protein>
    <submittedName>
        <fullName evidence="1">Peptidylprolyl isomerase</fullName>
    </submittedName>
</protein>
<accession>A0AAV4M273</accession>
<keyword evidence="1" id="KW-0413">Isomerase</keyword>
<proteinExistence type="predicted"/>
<dbReference type="Proteomes" id="UP001497744">
    <property type="component" value="Unassembled WGS sequence"/>
</dbReference>
<evidence type="ECO:0000313" key="2">
    <source>
        <dbReference type="Proteomes" id="UP001497744"/>
    </source>
</evidence>
<dbReference type="GeneID" id="94197456"/>
<gene>
    <name evidence="1" type="ORF">BcabD6B2_54110</name>
</gene>
<comment type="caution">
    <text evidence="1">The sequence shown here is derived from an EMBL/GenBank/DDBJ whole genome shotgun (WGS) entry which is preliminary data.</text>
</comment>
<dbReference type="AlphaFoldDB" id="A0AAV4M273"/>
<dbReference type="GO" id="GO:0016853">
    <property type="term" value="F:isomerase activity"/>
    <property type="evidence" value="ECO:0007669"/>
    <property type="project" value="UniProtKB-KW"/>
</dbReference>
<dbReference type="RefSeq" id="XP_067718044.1">
    <property type="nucleotide sequence ID" value="XM_067861943.1"/>
</dbReference>